<gene>
    <name evidence="1" type="ORF">NCTC7307_01555</name>
</gene>
<dbReference type="Gene3D" id="1.10.490.30">
    <property type="entry name" value="Colicin"/>
    <property type="match status" value="1"/>
</dbReference>
<dbReference type="AlphaFoldDB" id="A0A2X4TQ94"/>
<evidence type="ECO:0000313" key="1">
    <source>
        <dbReference type="EMBL" id="SQI22380.1"/>
    </source>
</evidence>
<keyword evidence="2" id="KW-1185">Reference proteome</keyword>
<reference evidence="1 2" key="1">
    <citation type="submission" date="2018-06" db="EMBL/GenBank/DDBJ databases">
        <authorList>
            <consortium name="Pathogen Informatics"/>
            <person name="Doyle S."/>
        </authorList>
    </citation>
    <scope>NUCLEOTIDE SEQUENCE [LARGE SCALE GENOMIC DNA]</scope>
    <source>
        <strain evidence="1 2">NCTC7307</strain>
    </source>
</reference>
<evidence type="ECO:0000313" key="2">
    <source>
        <dbReference type="Proteomes" id="UP000248731"/>
    </source>
</evidence>
<protein>
    <recommendedName>
        <fullName evidence="3">Glycine zipper family protein</fullName>
    </recommendedName>
</protein>
<dbReference type="EMBL" id="LS483466">
    <property type="protein sequence ID" value="SQI22380.1"/>
    <property type="molecule type" value="Genomic_DNA"/>
</dbReference>
<dbReference type="InterPro" id="IPR038283">
    <property type="entry name" value="Channel_colicin_C_sf"/>
</dbReference>
<evidence type="ECO:0008006" key="3">
    <source>
        <dbReference type="Google" id="ProtNLM"/>
    </source>
</evidence>
<name>A0A2X4TQ94_SALER</name>
<dbReference type="Proteomes" id="UP000248731">
    <property type="component" value="Chromosome 1"/>
</dbReference>
<sequence length="294" mass="31626">MTEHSTLTNETPHSTYDITGMLMPARAFFFVVVDEPGKDGFLVRKIYASNSDPYLSKMDLSEAKMLSETNPERYGLIPKDFSASYSVAEHVMGNNASAYISTSSAFPEGSPRFEGKTIIVDIDKAVRSGAKLISTAEILKSLDEYKNQNPHLGKRIDKISKYVNDIDKEVLLHGEKIPAAAIFTPETLKYTKYFTRAARVVQVTGIVFTAYDLEQASEKSLKNGSVKPITAEAIRQAGGWGMAVAGAKIGTVTGAAVGIETGPGAALTGLIGGIIFGTAGYFGADWVAVHIDEN</sequence>
<accession>A0A2X4TQ94</accession>
<proteinExistence type="predicted"/>
<organism evidence="1 2">
    <name type="scientific">Salmonella enterica subsp. arizonae</name>
    <dbReference type="NCBI Taxonomy" id="59203"/>
    <lineage>
        <taxon>Bacteria</taxon>
        <taxon>Pseudomonadati</taxon>
        <taxon>Pseudomonadota</taxon>
        <taxon>Gammaproteobacteria</taxon>
        <taxon>Enterobacterales</taxon>
        <taxon>Enterobacteriaceae</taxon>
        <taxon>Salmonella</taxon>
    </lineage>
</organism>